<keyword evidence="3" id="KW-1185">Reference proteome</keyword>
<dbReference type="InterPro" id="IPR002816">
    <property type="entry name" value="TraB/PrgY/GumN_fam"/>
</dbReference>
<protein>
    <submittedName>
        <fullName evidence="2">TraB/GumN family protein</fullName>
    </submittedName>
</protein>
<organism evidence="2 3">
    <name type="scientific">Filimonas effusa</name>
    <dbReference type="NCBI Taxonomy" id="2508721"/>
    <lineage>
        <taxon>Bacteria</taxon>
        <taxon>Pseudomonadati</taxon>
        <taxon>Bacteroidota</taxon>
        <taxon>Chitinophagia</taxon>
        <taxon>Chitinophagales</taxon>
        <taxon>Chitinophagaceae</taxon>
        <taxon>Filimonas</taxon>
    </lineage>
</organism>
<name>A0A4Q1CZ50_9BACT</name>
<dbReference type="Pfam" id="PF01963">
    <property type="entry name" value="TraB_PrgY_gumN"/>
    <property type="match status" value="1"/>
</dbReference>
<evidence type="ECO:0000256" key="1">
    <source>
        <dbReference type="SAM" id="SignalP"/>
    </source>
</evidence>
<accession>A0A4Q1CZ50</accession>
<reference evidence="2 3" key="1">
    <citation type="submission" date="2019-01" db="EMBL/GenBank/DDBJ databases">
        <title>Filimonas sp. strain TTM-71.</title>
        <authorList>
            <person name="Chen W.-M."/>
        </authorList>
    </citation>
    <scope>NUCLEOTIDE SEQUENCE [LARGE SCALE GENOMIC DNA]</scope>
    <source>
        <strain evidence="2 3">TTM-71</strain>
    </source>
</reference>
<feature type="signal peptide" evidence="1">
    <location>
        <begin position="1"/>
        <end position="18"/>
    </location>
</feature>
<dbReference type="Proteomes" id="UP000290545">
    <property type="component" value="Unassembled WGS sequence"/>
</dbReference>
<evidence type="ECO:0000313" key="3">
    <source>
        <dbReference type="Proteomes" id="UP000290545"/>
    </source>
</evidence>
<keyword evidence="1" id="KW-0732">Signal</keyword>
<dbReference type="CDD" id="cd14789">
    <property type="entry name" value="Tiki"/>
    <property type="match status" value="1"/>
</dbReference>
<sequence>MKAIYVACLVLLNFAAMAQTGKVGTALWKVSGKGQHTSYLFGTAHVFSGRYLDSFPGVSSLIHKANVLVVERERGSAGKTDTSRKNAKLTQTTHALAEKRDFRTVFSKTDYELVDQYLAKNGGSQNITGLEELNGNTSINYLLGIVWYPTIEQYMIKGEEHYFIDDTIYNIALSDHKKIQGLETDVTLESIMDKVIKSPEEQLKAMAETIVDFVQKGDKLMQRRLSEYEERNIEYNFEKINESPFERELMDERNKLWMEQIPALLDKDACFIAVGLDHLKYKNGLIMKLRKMGYRVEPVIHSPQKKK</sequence>
<dbReference type="OrthoDB" id="9798714at2"/>
<evidence type="ECO:0000313" key="2">
    <source>
        <dbReference type="EMBL" id="RXK80610.1"/>
    </source>
</evidence>
<dbReference type="PANTHER" id="PTHR40590">
    <property type="entry name" value="CYTOPLASMIC PROTEIN-RELATED"/>
    <property type="match status" value="1"/>
</dbReference>
<gene>
    <name evidence="2" type="ORF">ESB13_23550</name>
</gene>
<dbReference type="EMBL" id="SDHZ01000006">
    <property type="protein sequence ID" value="RXK80610.1"/>
    <property type="molecule type" value="Genomic_DNA"/>
</dbReference>
<comment type="caution">
    <text evidence="2">The sequence shown here is derived from an EMBL/GenBank/DDBJ whole genome shotgun (WGS) entry which is preliminary data.</text>
</comment>
<dbReference type="RefSeq" id="WP_129006539.1">
    <property type="nucleotide sequence ID" value="NZ_SDHZ01000006.1"/>
</dbReference>
<dbReference type="AlphaFoldDB" id="A0A4Q1CZ50"/>
<feature type="chain" id="PRO_5020995791" evidence="1">
    <location>
        <begin position="19"/>
        <end position="307"/>
    </location>
</feature>
<dbReference type="PANTHER" id="PTHR40590:SF1">
    <property type="entry name" value="CYTOPLASMIC PROTEIN"/>
    <property type="match status" value="1"/>
</dbReference>
<proteinExistence type="predicted"/>
<dbReference type="InterPro" id="IPR047111">
    <property type="entry name" value="YbaP-like"/>
</dbReference>